<name>A0A026WKZ1_OOCBI</name>
<dbReference type="EMBL" id="KK107185">
    <property type="protein sequence ID" value="EZA55774.1"/>
    <property type="molecule type" value="Genomic_DNA"/>
</dbReference>
<organism evidence="1 2">
    <name type="scientific">Ooceraea biroi</name>
    <name type="common">Clonal raider ant</name>
    <name type="synonym">Cerapachys biroi</name>
    <dbReference type="NCBI Taxonomy" id="2015173"/>
    <lineage>
        <taxon>Eukaryota</taxon>
        <taxon>Metazoa</taxon>
        <taxon>Ecdysozoa</taxon>
        <taxon>Arthropoda</taxon>
        <taxon>Hexapoda</taxon>
        <taxon>Insecta</taxon>
        <taxon>Pterygota</taxon>
        <taxon>Neoptera</taxon>
        <taxon>Endopterygota</taxon>
        <taxon>Hymenoptera</taxon>
        <taxon>Apocrita</taxon>
        <taxon>Aculeata</taxon>
        <taxon>Formicoidea</taxon>
        <taxon>Formicidae</taxon>
        <taxon>Dorylinae</taxon>
        <taxon>Ooceraea</taxon>
    </lineage>
</organism>
<evidence type="ECO:0000313" key="1">
    <source>
        <dbReference type="EMBL" id="EZA55774.1"/>
    </source>
</evidence>
<keyword evidence="2" id="KW-1185">Reference proteome</keyword>
<feature type="non-terminal residue" evidence="1">
    <location>
        <position position="199"/>
    </location>
</feature>
<gene>
    <name evidence="1" type="ORF">X777_03948</name>
</gene>
<reference evidence="1 2" key="1">
    <citation type="journal article" date="2014" name="Curr. Biol.">
        <title>The genome of the clonal raider ant Cerapachys biroi.</title>
        <authorList>
            <person name="Oxley P.R."/>
            <person name="Ji L."/>
            <person name="Fetter-Pruneda I."/>
            <person name="McKenzie S.K."/>
            <person name="Li C."/>
            <person name="Hu H."/>
            <person name="Zhang G."/>
            <person name="Kronauer D.J."/>
        </authorList>
    </citation>
    <scope>NUCLEOTIDE SEQUENCE [LARGE SCALE GENOMIC DNA]</scope>
</reference>
<proteinExistence type="predicted"/>
<dbReference type="AlphaFoldDB" id="A0A026WKZ1"/>
<protein>
    <submittedName>
        <fullName evidence="1">Uncharacterized protein</fullName>
    </submittedName>
</protein>
<dbReference type="Proteomes" id="UP000053097">
    <property type="component" value="Unassembled WGS sequence"/>
</dbReference>
<accession>A0A026WKZ1</accession>
<sequence>MLASSIVVDPRKISISRASRTAASKRSSTIALINGFTSLHRATYAVITSSQLTYSRASSSSCAVQRCRSEESTLENSKKPLRVLLHQKSQRRGIILRTLRAALPRTCLAGKQDEEPRGGLSFLPPKKGKYSRDECTGYLNEEDEVLERRVEMRLLPELHHLAEVLMVDVRVNSEQSLQDGLGDRQEILGEGDTCEQRRG</sequence>
<evidence type="ECO:0000313" key="2">
    <source>
        <dbReference type="Proteomes" id="UP000053097"/>
    </source>
</evidence>